<dbReference type="eggNOG" id="ENOG5033X1H">
    <property type="taxonomic scope" value="Bacteria"/>
</dbReference>
<feature type="chain" id="PRO_5009171404" description="Stress-response A/B barrel domain-containing protein" evidence="1">
    <location>
        <begin position="20"/>
        <end position="175"/>
    </location>
</feature>
<accession>A0A1E5BAY9</accession>
<evidence type="ECO:0000313" key="4">
    <source>
        <dbReference type="Proteomes" id="UP000094741"/>
    </source>
</evidence>
<organism evidence="3 4">
    <name type="scientific">Vibrio genomosp. F10 str. ZF-129</name>
    <dbReference type="NCBI Taxonomy" id="1187848"/>
    <lineage>
        <taxon>Bacteria</taxon>
        <taxon>Pseudomonadati</taxon>
        <taxon>Pseudomonadota</taxon>
        <taxon>Gammaproteobacteria</taxon>
        <taxon>Vibrionales</taxon>
        <taxon>Vibrionaceae</taxon>
        <taxon>Vibrio</taxon>
    </lineage>
</organism>
<dbReference type="InterPro" id="IPR013097">
    <property type="entry name" value="Dabb"/>
</dbReference>
<dbReference type="SMART" id="SM00886">
    <property type="entry name" value="Dabb"/>
    <property type="match status" value="1"/>
</dbReference>
<comment type="caution">
    <text evidence="3">The sequence shown here is derived from an EMBL/GenBank/DDBJ whole genome shotgun (WGS) entry which is preliminary data.</text>
</comment>
<evidence type="ECO:0000256" key="1">
    <source>
        <dbReference type="SAM" id="SignalP"/>
    </source>
</evidence>
<keyword evidence="1" id="KW-0732">Signal</keyword>
<protein>
    <recommendedName>
        <fullName evidence="2">Stress-response A/B barrel domain-containing protein</fullName>
    </recommendedName>
</protein>
<dbReference type="InterPro" id="IPR011008">
    <property type="entry name" value="Dimeric_a/b-barrel"/>
</dbReference>
<proteinExistence type="predicted"/>
<dbReference type="EMBL" id="AJYQ02000128">
    <property type="protein sequence ID" value="OEE31258.1"/>
    <property type="molecule type" value="Genomic_DNA"/>
</dbReference>
<evidence type="ECO:0000313" key="3">
    <source>
        <dbReference type="EMBL" id="OEE31258.1"/>
    </source>
</evidence>
<feature type="signal peptide" evidence="1">
    <location>
        <begin position="1"/>
        <end position="19"/>
    </location>
</feature>
<sequence>MKTAMVVALSATLSLSAMAHLSGNENEYSSTVKPIPAKNYLQFTRPSFKPGFIRHMVLFDLKDEVTVAERKEIITRFLALRESTRDGEQYIHNIEAGSHNMSREGQGKGYDLAFVVSFLSQGDLNYYVGTPAINSPAFFDKNHQKFKEFVGPYLKVEKNPGGKDKVGVLVFDYTL</sequence>
<dbReference type="PROSITE" id="PS51502">
    <property type="entry name" value="S_R_A_B_BARREL"/>
    <property type="match status" value="1"/>
</dbReference>
<evidence type="ECO:0000259" key="2">
    <source>
        <dbReference type="PROSITE" id="PS51502"/>
    </source>
</evidence>
<dbReference type="Pfam" id="PF07876">
    <property type="entry name" value="Dabb"/>
    <property type="match status" value="1"/>
</dbReference>
<dbReference type="OrthoDB" id="7282220at2"/>
<dbReference type="AlphaFoldDB" id="A0A1E5BAY9"/>
<reference evidence="3 4" key="1">
    <citation type="journal article" date="2012" name="Science">
        <title>Ecological populations of bacteria act as socially cohesive units of antibiotic production and resistance.</title>
        <authorList>
            <person name="Cordero O.X."/>
            <person name="Wildschutte H."/>
            <person name="Kirkup B."/>
            <person name="Proehl S."/>
            <person name="Ngo L."/>
            <person name="Hussain F."/>
            <person name="Le Roux F."/>
            <person name="Mincer T."/>
            <person name="Polz M.F."/>
        </authorList>
    </citation>
    <scope>NUCLEOTIDE SEQUENCE [LARGE SCALE GENOMIC DNA]</scope>
    <source>
        <strain evidence="3 4">ZF-129</strain>
    </source>
</reference>
<dbReference type="Gene3D" id="3.30.70.100">
    <property type="match status" value="1"/>
</dbReference>
<name>A0A1E5BAY9_9VIBR</name>
<dbReference type="STRING" id="1187848.A1QO_14145"/>
<dbReference type="RefSeq" id="WP_017039835.1">
    <property type="nucleotide sequence ID" value="NZ_AJYQ02000128.1"/>
</dbReference>
<dbReference type="Proteomes" id="UP000094741">
    <property type="component" value="Unassembled WGS sequence"/>
</dbReference>
<feature type="domain" description="Stress-response A/B barrel" evidence="2">
    <location>
        <begin position="53"/>
        <end position="173"/>
    </location>
</feature>
<gene>
    <name evidence="3" type="ORF">A1QO_14145</name>
</gene>
<dbReference type="SUPFAM" id="SSF54909">
    <property type="entry name" value="Dimeric alpha+beta barrel"/>
    <property type="match status" value="1"/>
</dbReference>